<dbReference type="Proteomes" id="UP001219525">
    <property type="component" value="Unassembled WGS sequence"/>
</dbReference>
<reference evidence="2" key="1">
    <citation type="submission" date="2023-03" db="EMBL/GenBank/DDBJ databases">
        <title>Massive genome expansion in bonnet fungi (Mycena s.s.) driven by repeated elements and novel gene families across ecological guilds.</title>
        <authorList>
            <consortium name="Lawrence Berkeley National Laboratory"/>
            <person name="Harder C.B."/>
            <person name="Miyauchi S."/>
            <person name="Viragh M."/>
            <person name="Kuo A."/>
            <person name="Thoen E."/>
            <person name="Andreopoulos B."/>
            <person name="Lu D."/>
            <person name="Skrede I."/>
            <person name="Drula E."/>
            <person name="Henrissat B."/>
            <person name="Morin E."/>
            <person name="Kohler A."/>
            <person name="Barry K."/>
            <person name="LaButti K."/>
            <person name="Morin E."/>
            <person name="Salamov A."/>
            <person name="Lipzen A."/>
            <person name="Mereny Z."/>
            <person name="Hegedus B."/>
            <person name="Baldrian P."/>
            <person name="Stursova M."/>
            <person name="Weitz H."/>
            <person name="Taylor A."/>
            <person name="Grigoriev I.V."/>
            <person name="Nagy L.G."/>
            <person name="Martin F."/>
            <person name="Kauserud H."/>
        </authorList>
    </citation>
    <scope>NUCLEOTIDE SEQUENCE</scope>
    <source>
        <strain evidence="2">9144</strain>
    </source>
</reference>
<feature type="compositionally biased region" description="Low complexity" evidence="1">
    <location>
        <begin position="213"/>
        <end position="224"/>
    </location>
</feature>
<accession>A0AAD6V0P0</accession>
<feature type="compositionally biased region" description="Basic and acidic residues" evidence="1">
    <location>
        <begin position="291"/>
        <end position="310"/>
    </location>
</feature>
<comment type="caution">
    <text evidence="2">The sequence shown here is derived from an EMBL/GenBank/DDBJ whole genome shotgun (WGS) entry which is preliminary data.</text>
</comment>
<keyword evidence="3" id="KW-1185">Reference proteome</keyword>
<feature type="region of interest" description="Disordered" evidence="1">
    <location>
        <begin position="244"/>
        <end position="310"/>
    </location>
</feature>
<feature type="region of interest" description="Disordered" evidence="1">
    <location>
        <begin position="92"/>
        <end position="131"/>
    </location>
</feature>
<proteinExistence type="predicted"/>
<feature type="region of interest" description="Disordered" evidence="1">
    <location>
        <begin position="202"/>
        <end position="224"/>
    </location>
</feature>
<feature type="compositionally biased region" description="Basic residues" evidence="1">
    <location>
        <begin position="107"/>
        <end position="130"/>
    </location>
</feature>
<dbReference type="AlphaFoldDB" id="A0AAD6V0P0"/>
<gene>
    <name evidence="2" type="ORF">GGX14DRAFT_660827</name>
</gene>
<sequence length="310" mass="33601">MFELLDLPTRLLTCGLEYHPRDKFILDPIAAKLDSSGKTSPQKFAQVSPVFADIYLSLQPSAGQNYMKNKFVQVIYGFDHARVGGRRGERLGVRNKRRAARAERARGVHRSRAPARQQPQRRTRPVRGARARGVTPALAVLELAVQRHHEPRSPARKRARLRRVCVLVPHVVGGAPMRTQAAPGQRPIQLHAPAQDAVSAYTDADKNGGADGGAADADAGCAGSATDSIASARDAPGCRHVAHRHLSKSAGPRVARGRRQPASRAHLLDSEALEGAAPARARVVPSLESPVCDRKPREKSVDAPQRDGRH</sequence>
<dbReference type="EMBL" id="JARJCW010000065">
    <property type="protein sequence ID" value="KAJ7199917.1"/>
    <property type="molecule type" value="Genomic_DNA"/>
</dbReference>
<name>A0AAD6V0P0_9AGAR</name>
<evidence type="ECO:0000256" key="1">
    <source>
        <dbReference type="SAM" id="MobiDB-lite"/>
    </source>
</evidence>
<organism evidence="2 3">
    <name type="scientific">Mycena pura</name>
    <dbReference type="NCBI Taxonomy" id="153505"/>
    <lineage>
        <taxon>Eukaryota</taxon>
        <taxon>Fungi</taxon>
        <taxon>Dikarya</taxon>
        <taxon>Basidiomycota</taxon>
        <taxon>Agaricomycotina</taxon>
        <taxon>Agaricomycetes</taxon>
        <taxon>Agaricomycetidae</taxon>
        <taxon>Agaricales</taxon>
        <taxon>Marasmiineae</taxon>
        <taxon>Mycenaceae</taxon>
        <taxon>Mycena</taxon>
    </lineage>
</organism>
<evidence type="ECO:0000313" key="3">
    <source>
        <dbReference type="Proteomes" id="UP001219525"/>
    </source>
</evidence>
<protein>
    <submittedName>
        <fullName evidence="2">Uncharacterized protein</fullName>
    </submittedName>
</protein>
<evidence type="ECO:0000313" key="2">
    <source>
        <dbReference type="EMBL" id="KAJ7199917.1"/>
    </source>
</evidence>